<keyword evidence="2 3" id="KW-0413">Isomerase</keyword>
<dbReference type="InterPro" id="IPR020103">
    <property type="entry name" value="PsdUridine_synth_cat_dom_sf"/>
</dbReference>
<dbReference type="InterPro" id="IPR006145">
    <property type="entry name" value="PsdUridine_synth_RsuA/RluA"/>
</dbReference>
<organism evidence="5 6">
    <name type="scientific">Marinigracilibium pacificum</name>
    <dbReference type="NCBI Taxonomy" id="2729599"/>
    <lineage>
        <taxon>Bacteria</taxon>
        <taxon>Pseudomonadati</taxon>
        <taxon>Bacteroidota</taxon>
        <taxon>Cytophagia</taxon>
        <taxon>Cytophagales</taxon>
        <taxon>Flammeovirgaceae</taxon>
        <taxon>Marinigracilibium</taxon>
    </lineage>
</organism>
<comment type="caution">
    <text evidence="5">The sequence shown here is derived from an EMBL/GenBank/DDBJ whole genome shotgun (WGS) entry which is preliminary data.</text>
</comment>
<dbReference type="PROSITE" id="PS01149">
    <property type="entry name" value="PSI_RSU"/>
    <property type="match status" value="1"/>
</dbReference>
<dbReference type="GO" id="GO:0009982">
    <property type="term" value="F:pseudouridine synthase activity"/>
    <property type="evidence" value="ECO:0007669"/>
    <property type="project" value="InterPro"/>
</dbReference>
<protein>
    <recommendedName>
        <fullName evidence="3">Pseudouridine synthase</fullName>
        <ecNumber evidence="3">5.4.99.-</ecNumber>
    </recommendedName>
</protein>
<proteinExistence type="inferred from homology"/>
<dbReference type="Gene3D" id="3.30.70.1560">
    <property type="entry name" value="Alpha-L RNA-binding motif"/>
    <property type="match status" value="1"/>
</dbReference>
<evidence type="ECO:0000313" key="6">
    <source>
        <dbReference type="Proteomes" id="UP000559010"/>
    </source>
</evidence>
<dbReference type="GO" id="GO:0140098">
    <property type="term" value="F:catalytic activity, acting on RNA"/>
    <property type="evidence" value="ECO:0007669"/>
    <property type="project" value="UniProtKB-ARBA"/>
</dbReference>
<dbReference type="InterPro" id="IPR042092">
    <property type="entry name" value="PsdUridine_s_RsuA/RluB/E/F_cat"/>
</dbReference>
<dbReference type="NCBIfam" id="TIGR00093">
    <property type="entry name" value="pseudouridine synthase"/>
    <property type="match status" value="1"/>
</dbReference>
<evidence type="ECO:0000256" key="2">
    <source>
        <dbReference type="ARBA" id="ARBA00023235"/>
    </source>
</evidence>
<dbReference type="InterPro" id="IPR018496">
    <property type="entry name" value="PsdUridine_synth_RsuA/RluB_CS"/>
</dbReference>
<feature type="domain" description="Pseudouridine synthase RsuA/RluA-like" evidence="4">
    <location>
        <begin position="26"/>
        <end position="177"/>
    </location>
</feature>
<sequence length="221" mass="25569">MKGGRQKGYRPKRYKSLKPKPEKLYYFLAWKPFGMLSQFSKEGNRQTLADLGPLPSDDIYSIGRLDGDSEGLLILTNDGTFKAELQDPKKEHWKEYWVQVEGDITEEDLYKLSLGVEISIKGEKYNTLPGEASFLTETEVALIPERHPPVRQHHSTPWIKLRIQEGKNRQVRRMTAAIGFPTLRLLRYRIEEVSLEGLTPGDLREVSKEWIFKNTHVKIKS</sequence>
<dbReference type="EC" id="5.4.99.-" evidence="3"/>
<dbReference type="Gene3D" id="3.30.70.580">
    <property type="entry name" value="Pseudouridine synthase I, catalytic domain, N-terminal subdomain"/>
    <property type="match status" value="1"/>
</dbReference>
<gene>
    <name evidence="5" type="ORF">HH304_17585</name>
</gene>
<reference evidence="5 6" key="1">
    <citation type="submission" date="2020-04" db="EMBL/GenBank/DDBJ databases">
        <title>Flammeovirgaceae bacterium KN852 isolated from deep sea.</title>
        <authorList>
            <person name="Zhang D.-C."/>
        </authorList>
    </citation>
    <scope>NUCLEOTIDE SEQUENCE [LARGE SCALE GENOMIC DNA]</scope>
    <source>
        <strain evidence="5 6">KN852</strain>
    </source>
</reference>
<dbReference type="Pfam" id="PF00849">
    <property type="entry name" value="PseudoU_synth_2"/>
    <property type="match status" value="1"/>
</dbReference>
<dbReference type="InterPro" id="IPR000748">
    <property type="entry name" value="PsdUridine_synth_RsuA/RluB/E/F"/>
</dbReference>
<accession>A0A848J3Y5</accession>
<evidence type="ECO:0000313" key="5">
    <source>
        <dbReference type="EMBL" id="NMM50225.1"/>
    </source>
</evidence>
<keyword evidence="6" id="KW-1185">Reference proteome</keyword>
<name>A0A848J3Y5_9BACT</name>
<comment type="similarity">
    <text evidence="1 3">Belongs to the pseudouridine synthase RsuA family.</text>
</comment>
<dbReference type="InterPro" id="IPR020094">
    <property type="entry name" value="TruA/RsuA/RluB/E/F_N"/>
</dbReference>
<dbReference type="SUPFAM" id="SSF55120">
    <property type="entry name" value="Pseudouridine synthase"/>
    <property type="match status" value="1"/>
</dbReference>
<dbReference type="RefSeq" id="WP_169684586.1">
    <property type="nucleotide sequence ID" value="NZ_JABBNU010000011.1"/>
</dbReference>
<evidence type="ECO:0000259" key="4">
    <source>
        <dbReference type="Pfam" id="PF00849"/>
    </source>
</evidence>
<dbReference type="GO" id="GO:0001522">
    <property type="term" value="P:pseudouridine synthesis"/>
    <property type="evidence" value="ECO:0007669"/>
    <property type="project" value="InterPro"/>
</dbReference>
<dbReference type="GO" id="GO:0006364">
    <property type="term" value="P:rRNA processing"/>
    <property type="evidence" value="ECO:0007669"/>
    <property type="project" value="UniProtKB-ARBA"/>
</dbReference>
<evidence type="ECO:0000256" key="3">
    <source>
        <dbReference type="RuleBase" id="RU003887"/>
    </source>
</evidence>
<dbReference type="AlphaFoldDB" id="A0A848J3Y5"/>
<evidence type="ECO:0000256" key="1">
    <source>
        <dbReference type="ARBA" id="ARBA00008348"/>
    </source>
</evidence>
<dbReference type="InterPro" id="IPR050343">
    <property type="entry name" value="RsuA_PseudoU_synthase"/>
</dbReference>
<dbReference type="GO" id="GO:0003723">
    <property type="term" value="F:RNA binding"/>
    <property type="evidence" value="ECO:0007669"/>
    <property type="project" value="InterPro"/>
</dbReference>
<dbReference type="Proteomes" id="UP000559010">
    <property type="component" value="Unassembled WGS sequence"/>
</dbReference>
<dbReference type="PANTHER" id="PTHR47683:SF2">
    <property type="entry name" value="RNA-BINDING S4 DOMAIN-CONTAINING PROTEIN"/>
    <property type="match status" value="1"/>
</dbReference>
<dbReference type="EMBL" id="JABBNU010000011">
    <property type="protein sequence ID" value="NMM50225.1"/>
    <property type="molecule type" value="Genomic_DNA"/>
</dbReference>
<dbReference type="PANTHER" id="PTHR47683">
    <property type="entry name" value="PSEUDOURIDINE SYNTHASE FAMILY PROTEIN-RELATED"/>
    <property type="match status" value="1"/>
</dbReference>